<dbReference type="RefSeq" id="XP_022730344.1">
    <property type="nucleotide sequence ID" value="XM_022874609.1"/>
</dbReference>
<evidence type="ECO:0000313" key="3">
    <source>
        <dbReference type="RefSeq" id="XP_022730344.1"/>
    </source>
</evidence>
<dbReference type="PANTHER" id="PTHR46737">
    <property type="entry name" value="OS02G0827600 PROTEIN"/>
    <property type="match status" value="1"/>
</dbReference>
<protein>
    <submittedName>
        <fullName evidence="3">Uncharacterized protein LOC111285268</fullName>
    </submittedName>
</protein>
<gene>
    <name evidence="3" type="primary">LOC111285268</name>
</gene>
<dbReference type="PANTHER" id="PTHR46737:SF3">
    <property type="entry name" value="OXIDOREDUCTASE_TRANSITION METAL ION-BINDING PROTEIN (DUF3531)"/>
    <property type="match status" value="1"/>
</dbReference>
<proteinExistence type="predicted"/>
<feature type="compositionally biased region" description="Acidic residues" evidence="1">
    <location>
        <begin position="17"/>
        <end position="26"/>
    </location>
</feature>
<name>A0A6P5XPV0_DURZI</name>
<dbReference type="OrthoDB" id="2014339at2759"/>
<evidence type="ECO:0000256" key="1">
    <source>
        <dbReference type="SAM" id="MobiDB-lite"/>
    </source>
</evidence>
<dbReference type="GeneID" id="111285268"/>
<evidence type="ECO:0000313" key="2">
    <source>
        <dbReference type="Proteomes" id="UP000515121"/>
    </source>
</evidence>
<organism evidence="2 3">
    <name type="scientific">Durio zibethinus</name>
    <name type="common">Durian</name>
    <dbReference type="NCBI Taxonomy" id="66656"/>
    <lineage>
        <taxon>Eukaryota</taxon>
        <taxon>Viridiplantae</taxon>
        <taxon>Streptophyta</taxon>
        <taxon>Embryophyta</taxon>
        <taxon>Tracheophyta</taxon>
        <taxon>Spermatophyta</taxon>
        <taxon>Magnoliopsida</taxon>
        <taxon>eudicotyledons</taxon>
        <taxon>Gunneridae</taxon>
        <taxon>Pentapetalae</taxon>
        <taxon>rosids</taxon>
        <taxon>malvids</taxon>
        <taxon>Malvales</taxon>
        <taxon>Malvaceae</taxon>
        <taxon>Helicteroideae</taxon>
        <taxon>Durio</taxon>
    </lineage>
</organism>
<dbReference type="AlphaFoldDB" id="A0A6P5XPV0"/>
<accession>A0A6P5XPV0</accession>
<keyword evidence="2" id="KW-1185">Reference proteome</keyword>
<feature type="region of interest" description="Disordered" evidence="1">
    <location>
        <begin position="1"/>
        <end position="26"/>
    </location>
</feature>
<dbReference type="Proteomes" id="UP000515121">
    <property type="component" value="Unplaced"/>
</dbReference>
<sequence>MKKKKKMKVENMRQGEEREEGENYDNDPEFAEILGSCLDDPQKVGPKYVKTWSFDKLICRKWFVLLIDGDDWMLRMRKKRNKILHTKTGSGTPMKVTFYK</sequence>
<dbReference type="KEGG" id="dzi:111285268"/>
<reference evidence="3" key="1">
    <citation type="submission" date="2025-08" db="UniProtKB">
        <authorList>
            <consortium name="RefSeq"/>
        </authorList>
    </citation>
    <scope>IDENTIFICATION</scope>
    <source>
        <tissue evidence="3">Fruit stalk</tissue>
    </source>
</reference>